<dbReference type="Proteomes" id="UP000729402">
    <property type="component" value="Unassembled WGS sequence"/>
</dbReference>
<evidence type="ECO:0000256" key="1">
    <source>
        <dbReference type="ARBA" id="ARBA00004123"/>
    </source>
</evidence>
<evidence type="ECO:0000256" key="2">
    <source>
        <dbReference type="ARBA" id="ARBA00022553"/>
    </source>
</evidence>
<evidence type="ECO:0000256" key="4">
    <source>
        <dbReference type="ARBA" id="ARBA00023015"/>
    </source>
</evidence>
<dbReference type="PANTHER" id="PTHR21737">
    <property type="entry name" value="POLYGLUTAMINE BINDING PROTEIN 1/MARVEL MEMBRANE-ASSOCIATING DOMAIN CONTAINING 3"/>
    <property type="match status" value="1"/>
</dbReference>
<evidence type="ECO:0000256" key="7">
    <source>
        <dbReference type="SAM" id="MobiDB-lite"/>
    </source>
</evidence>
<evidence type="ECO:0000313" key="8">
    <source>
        <dbReference type="EMBL" id="KAG8043217.1"/>
    </source>
</evidence>
<proteinExistence type="predicted"/>
<feature type="compositionally biased region" description="Basic residues" evidence="7">
    <location>
        <begin position="395"/>
        <end position="404"/>
    </location>
</feature>
<dbReference type="GO" id="GO:0043021">
    <property type="term" value="F:ribonucleoprotein complex binding"/>
    <property type="evidence" value="ECO:0007669"/>
    <property type="project" value="TreeGrafter"/>
</dbReference>
<dbReference type="GO" id="GO:0016604">
    <property type="term" value="C:nuclear body"/>
    <property type="evidence" value="ECO:0007669"/>
    <property type="project" value="TreeGrafter"/>
</dbReference>
<keyword evidence="9" id="KW-1185">Reference proteome</keyword>
<gene>
    <name evidence="8" type="ORF">GUJ93_ZPchr0115g2728</name>
</gene>
<sequence length="459" mass="51177">MFTLFFVHEQIAESTLFRIWNFARSIVESRGGDAGPALSLSALRAPLHRRLGSGEAGAEDLVGGGDLTELFEHYNSAAQADRLEDKGRRRTVTRWRRAEKIFLASISCWKFSCSYGQLTRTTITPGVGTWPPPPSVHPAQFQSNPLSYPTPYDIIPNNVNNRSAANFSAAQPNIPLLLVKLWPLTVTMMLGVEGQIRQLMKLLTIVVVHQTLNLLSKRLFFTNRQAKETSEPTQYGEDILSSRRDPNALKEHLLKMTADHRAGMANKRGKPLHADNGNVEIGNAMVYQEAVLIMLQTCQQRLRARGILKVEATNNSGTIKQNVACQIGTETIFPRAASWLEHWNEPVDRPGAAVNTMQHQVPSSLPENWEEALDDQQGNIAAKERSSGKPPFGKANRKDHRKRNHPEDDELDPMDPSSYSDAPRGGWVVGLKGVQPRAADTSICMLYDLQNILYLPFDV</sequence>
<reference evidence="8" key="1">
    <citation type="journal article" date="2021" name="bioRxiv">
        <title>Whole Genome Assembly and Annotation of Northern Wild Rice, Zizania palustris L., Supports a Whole Genome Duplication in the Zizania Genus.</title>
        <authorList>
            <person name="Haas M."/>
            <person name="Kono T."/>
            <person name="Macchietto M."/>
            <person name="Millas R."/>
            <person name="McGilp L."/>
            <person name="Shao M."/>
            <person name="Duquette J."/>
            <person name="Hirsch C.N."/>
            <person name="Kimball J."/>
        </authorList>
    </citation>
    <scope>NUCLEOTIDE SEQUENCE</scope>
    <source>
        <tissue evidence="8">Fresh leaf tissue</tissue>
    </source>
</reference>
<accession>A0A8J5UUI9</accession>
<organism evidence="8 9">
    <name type="scientific">Zizania palustris</name>
    <name type="common">Northern wild rice</name>
    <dbReference type="NCBI Taxonomy" id="103762"/>
    <lineage>
        <taxon>Eukaryota</taxon>
        <taxon>Viridiplantae</taxon>
        <taxon>Streptophyta</taxon>
        <taxon>Embryophyta</taxon>
        <taxon>Tracheophyta</taxon>
        <taxon>Spermatophyta</taxon>
        <taxon>Magnoliopsida</taxon>
        <taxon>Liliopsida</taxon>
        <taxon>Poales</taxon>
        <taxon>Poaceae</taxon>
        <taxon>BOP clade</taxon>
        <taxon>Oryzoideae</taxon>
        <taxon>Oryzeae</taxon>
        <taxon>Zizaniinae</taxon>
        <taxon>Zizania</taxon>
    </lineage>
</organism>
<reference evidence="8" key="2">
    <citation type="submission" date="2021-02" db="EMBL/GenBank/DDBJ databases">
        <authorList>
            <person name="Kimball J.A."/>
            <person name="Haas M.W."/>
            <person name="Macchietto M."/>
            <person name="Kono T."/>
            <person name="Duquette J."/>
            <person name="Shao M."/>
        </authorList>
    </citation>
    <scope>NUCLEOTIDE SEQUENCE</scope>
    <source>
        <tissue evidence="8">Fresh leaf tissue</tissue>
    </source>
</reference>
<evidence type="ECO:0000256" key="6">
    <source>
        <dbReference type="ARBA" id="ARBA00023242"/>
    </source>
</evidence>
<keyword evidence="2" id="KW-0597">Phosphoprotein</keyword>
<keyword evidence="5" id="KW-0804">Transcription</keyword>
<feature type="region of interest" description="Disordered" evidence="7">
    <location>
        <begin position="381"/>
        <end position="421"/>
    </location>
</feature>
<dbReference type="OrthoDB" id="42462at2759"/>
<protein>
    <submittedName>
        <fullName evidence="8">Uncharacterized protein</fullName>
    </submittedName>
</protein>
<dbReference type="GO" id="GO:0005737">
    <property type="term" value="C:cytoplasm"/>
    <property type="evidence" value="ECO:0007669"/>
    <property type="project" value="TreeGrafter"/>
</dbReference>
<dbReference type="AlphaFoldDB" id="A0A8J5UUI9"/>
<comment type="subcellular location">
    <subcellularLocation>
        <location evidence="1">Nucleus</location>
    </subcellularLocation>
</comment>
<comment type="caution">
    <text evidence="8">The sequence shown here is derived from an EMBL/GenBank/DDBJ whole genome shotgun (WGS) entry which is preliminary data.</text>
</comment>
<keyword evidence="3" id="KW-0677">Repeat</keyword>
<dbReference type="GO" id="GO:0000380">
    <property type="term" value="P:alternative mRNA splicing, via spliceosome"/>
    <property type="evidence" value="ECO:0007669"/>
    <property type="project" value="TreeGrafter"/>
</dbReference>
<dbReference type="PANTHER" id="PTHR21737:SF3">
    <property type="entry name" value="POLYGLUTAMINE-BINDING PROTEIN 1"/>
    <property type="match status" value="1"/>
</dbReference>
<name>A0A8J5UUI9_ZIZPA</name>
<evidence type="ECO:0000256" key="5">
    <source>
        <dbReference type="ARBA" id="ARBA00023163"/>
    </source>
</evidence>
<evidence type="ECO:0000313" key="9">
    <source>
        <dbReference type="Proteomes" id="UP000729402"/>
    </source>
</evidence>
<keyword evidence="6" id="KW-0539">Nucleus</keyword>
<evidence type="ECO:0000256" key="3">
    <source>
        <dbReference type="ARBA" id="ARBA00022737"/>
    </source>
</evidence>
<keyword evidence="4" id="KW-0805">Transcription regulation</keyword>
<dbReference type="EMBL" id="JAAALK010001096">
    <property type="protein sequence ID" value="KAG8043217.1"/>
    <property type="molecule type" value="Genomic_DNA"/>
</dbReference>